<dbReference type="InterPro" id="IPR028994">
    <property type="entry name" value="Integrin_alpha_N"/>
</dbReference>
<dbReference type="EMBL" id="JBIRPU010000021">
    <property type="protein sequence ID" value="MFI0795826.1"/>
    <property type="molecule type" value="Genomic_DNA"/>
</dbReference>
<dbReference type="PANTHER" id="PTHR36893">
    <property type="entry name" value="OS01G0275950 PROTEIN"/>
    <property type="match status" value="1"/>
</dbReference>
<sequence>MGGLRFLPWVRDGVARLVSEPDPLAGPLSAARSEVTLSVTAHGTGPAGVDPVDVVGTTTALLHGPGDVTGLDGQQIIRSHPAAGADNVDVTLFAAVEFDRPDLPWLYTPAKPDPQGRLRPWLVLVVVPVGPQGRLETSAGQPLARLGTTVGQLPDLVESWAWAHAQVLVVTENEDVADVIADAPERTLSRLVCPRRLDPDTDYLAAVVPAFDAGVRAGLGLPFDGGPLVPAWGAGSPAADPQAPIVLPAYHHWSFRTGPDGDFESLARRLRGRALPADVGRQPVDVGAAGGGLPDLEPAGVEGRSVLAFEGALASPAMTPTVWQPAAAGPWQARMTELLAHVEDWFTPPLYGEIHTRQGQVPPPGSEPRWLAGLNLDPRYRAAAALGTRVIQKHQEDLAAAAWQRAAELREINEQLLRGQAARDSAAALFAKRVDPAAPGTALGDDQLVALARPVHDLVPAPAATGLTGSGAAPVESLDELLDGNAGARAATSAPFRRLARPRGPLARRLRPAAPSSSALLRLAGGASPVPPARIPAGGVVFDTLVPPGQGIARLTRAAIEAAGRNPWWYTAATPAPAAWAPAAADDPVTTLASNGGDLLGPDRFFVAAADGRLFERRRLDGSWTWRDHGAPAGTQVVTSGATVAPDRVYVRTRDSRLYERRYDGDRWVWTDCGSPPGGTASRPTAGGTDVFMLGPTGDLYRFGTVARTWASLGRPQLATGERLWGSPRPTPAGVFVATSAQRLFVHNGQWSLVADGPGQPPPIWGSPAAYHTFSHPRADGFGYLTPTGELVTRVPGWGGFLDHGRVSFRAPLPQNLRIVSLGQQTVASGHDEEPELLVLAHPEADPADLRLYGRYQWRNDETGVYSWSWEEIGRPANGIAAHRPGPVTGDDRDGEVFVRTADGRLAAYSWGDRGGGWVDHGTPADPRGAGPDTAPAPAHVRFAPRVGLLSSLLVSYTVDEGAGSRIRSQAAHHLGEDGALRENTLTAAAAGPFIGVPAVATAVTAAPLTGGRPAQLFAVAVLTGNAPGTRRLAYWVGSGIDADGVATGGWAGPYDLPDPVGGYAGALDVTVADLDGDGSPELVVGYAVDGPDAAANRVYYRVGWGLDADGRVTRGWTDSLPTPYTFKSIRSVSVDVVDMTGDQVPDLLVFVAGENTAGQKVARYFTGRGVNRRGRIADAGWTSPLPVGGEAEVAAGVAAGVAVVDVSGTRRPDLVVAHRSRVGVLTTRVGFDLDPAGVPVIWSPPQDVPGAADAAAGRGCGLLVADLRADLVAARATMGDRFMAAAANHQDRLAPAQALAVDPKPQPVPLGPAAGAVRATLRPETAVAGEVLAGLRVGGELLADALPDTGDPLRRLLAGITFDVPSYELLRGLSQEHVVPNLPAVAPETMTALSANPRFIEAFLVGLNHEMSREMLWRGFPADPRQTWFRQFWDVRGAVSAGAPLTDIPPLTDPAWLTGPLGSHLTAVGAPGEQSLVLVIRGEVLRRFPSTVVTMRRARWTGPQRREPTGVDLPPIFNAWLSPDLLLFGFPYTADEARGATDQALDDPGYFFVLREQPTAPRFGLDAEPDGWPAADPPGTPAWAGERWDDLHWGDLPSGARFLSPYAPGFPATPVDGAVFGRNAADMARVALQRPVMLARHASDLLLTPETQP</sequence>
<evidence type="ECO:0000313" key="2">
    <source>
        <dbReference type="Proteomes" id="UP001611075"/>
    </source>
</evidence>
<reference evidence="1 2" key="1">
    <citation type="submission" date="2024-10" db="EMBL/GenBank/DDBJ databases">
        <title>The Natural Products Discovery Center: Release of the First 8490 Sequenced Strains for Exploring Actinobacteria Biosynthetic Diversity.</title>
        <authorList>
            <person name="Kalkreuter E."/>
            <person name="Kautsar S.A."/>
            <person name="Yang D."/>
            <person name="Bader C.D."/>
            <person name="Teijaro C.N."/>
            <person name="Fluegel L."/>
            <person name="Davis C.M."/>
            <person name="Simpson J.R."/>
            <person name="Lauterbach L."/>
            <person name="Steele A.D."/>
            <person name="Gui C."/>
            <person name="Meng S."/>
            <person name="Li G."/>
            <person name="Viehrig K."/>
            <person name="Ye F."/>
            <person name="Su P."/>
            <person name="Kiefer A.F."/>
            <person name="Nichols A."/>
            <person name="Cepeda A.J."/>
            <person name="Yan W."/>
            <person name="Fan B."/>
            <person name="Jiang Y."/>
            <person name="Adhikari A."/>
            <person name="Zheng C.-J."/>
            <person name="Schuster L."/>
            <person name="Cowan T.M."/>
            <person name="Smanski M.J."/>
            <person name="Chevrette M.G."/>
            <person name="De Carvalho L.P.S."/>
            <person name="Shen B."/>
        </authorList>
    </citation>
    <scope>NUCLEOTIDE SEQUENCE [LARGE SCALE GENOMIC DNA]</scope>
    <source>
        <strain evidence="1 2">NPDC021253</strain>
    </source>
</reference>
<gene>
    <name evidence="1" type="ORF">ACH4OY_24550</name>
</gene>
<dbReference type="PANTHER" id="PTHR36893:SF1">
    <property type="entry name" value="BULB-TYPE LECTIN DOMAIN-CONTAINING PROTEIN"/>
    <property type="match status" value="1"/>
</dbReference>
<comment type="caution">
    <text evidence="1">The sequence shown here is derived from an EMBL/GenBank/DDBJ whole genome shotgun (WGS) entry which is preliminary data.</text>
</comment>
<dbReference type="SUPFAM" id="SSF69318">
    <property type="entry name" value="Integrin alpha N-terminal domain"/>
    <property type="match status" value="1"/>
</dbReference>
<evidence type="ECO:0000313" key="1">
    <source>
        <dbReference type="EMBL" id="MFI0795826.1"/>
    </source>
</evidence>
<dbReference type="RefSeq" id="WP_396683399.1">
    <property type="nucleotide sequence ID" value="NZ_JBIRPU010000021.1"/>
</dbReference>
<protein>
    <submittedName>
        <fullName evidence="1">Uncharacterized protein</fullName>
    </submittedName>
</protein>
<keyword evidence="2" id="KW-1185">Reference proteome</keyword>
<dbReference type="SUPFAM" id="SSF89372">
    <property type="entry name" value="Fucose-specific lectin"/>
    <property type="match status" value="1"/>
</dbReference>
<dbReference type="Gene3D" id="2.130.10.130">
    <property type="entry name" value="Integrin alpha, N-terminal"/>
    <property type="match status" value="1"/>
</dbReference>
<dbReference type="Proteomes" id="UP001611075">
    <property type="component" value="Unassembled WGS sequence"/>
</dbReference>
<proteinExistence type="predicted"/>
<organism evidence="1 2">
    <name type="scientific">Micromonospora rubida</name>
    <dbReference type="NCBI Taxonomy" id="2697657"/>
    <lineage>
        <taxon>Bacteria</taxon>
        <taxon>Bacillati</taxon>
        <taxon>Actinomycetota</taxon>
        <taxon>Actinomycetes</taxon>
        <taxon>Micromonosporales</taxon>
        <taxon>Micromonosporaceae</taxon>
        <taxon>Micromonospora</taxon>
    </lineage>
</organism>
<accession>A0ABW7STJ8</accession>
<name>A0ABW7STJ8_9ACTN</name>